<evidence type="ECO:0000256" key="3">
    <source>
        <dbReference type="ARBA" id="ARBA00023163"/>
    </source>
</evidence>
<dbReference type="PANTHER" id="PTHR44688:SF16">
    <property type="entry name" value="DNA-BINDING TRANSCRIPTIONAL ACTIVATOR DEVR_DOSR"/>
    <property type="match status" value="1"/>
</dbReference>
<dbReference type="PANTHER" id="PTHR44688">
    <property type="entry name" value="DNA-BINDING TRANSCRIPTIONAL ACTIVATOR DEVR_DOSR"/>
    <property type="match status" value="1"/>
</dbReference>
<proteinExistence type="predicted"/>
<dbReference type="PROSITE" id="PS50043">
    <property type="entry name" value="HTH_LUXR_2"/>
    <property type="match status" value="1"/>
</dbReference>
<accession>A0ABV1KQ81</accession>
<evidence type="ECO:0000256" key="1">
    <source>
        <dbReference type="ARBA" id="ARBA00023015"/>
    </source>
</evidence>
<feature type="domain" description="HTH luxR-type" evidence="4">
    <location>
        <begin position="1"/>
        <end position="48"/>
    </location>
</feature>
<dbReference type="PRINTS" id="PR00038">
    <property type="entry name" value="HTHLUXR"/>
</dbReference>
<dbReference type="InterPro" id="IPR016032">
    <property type="entry name" value="Sig_transdc_resp-reg_C-effctor"/>
</dbReference>
<dbReference type="Proteomes" id="UP001493487">
    <property type="component" value="Unassembled WGS sequence"/>
</dbReference>
<dbReference type="Pfam" id="PF00196">
    <property type="entry name" value="GerE"/>
    <property type="match status" value="1"/>
</dbReference>
<reference evidence="5 6" key="1">
    <citation type="journal article" date="2023" name="Genome Announc.">
        <title>Pan-Genome Analyses of the Genus Cohnella and Proposal of the Novel Species Cohnella silvisoli sp. nov., Isolated from Forest Soil.</title>
        <authorList>
            <person name="Wang C."/>
            <person name="Mao L."/>
            <person name="Bao G."/>
            <person name="Zhu H."/>
        </authorList>
    </citation>
    <scope>NUCLEOTIDE SEQUENCE [LARGE SCALE GENOMIC DNA]</scope>
    <source>
        <strain evidence="5 6">NL03-T5-1</strain>
    </source>
</reference>
<dbReference type="Gene3D" id="1.10.10.10">
    <property type="entry name" value="Winged helix-like DNA-binding domain superfamily/Winged helix DNA-binding domain"/>
    <property type="match status" value="1"/>
</dbReference>
<gene>
    <name evidence="5" type="ORF">QJS35_06950</name>
</gene>
<dbReference type="SUPFAM" id="SSF46894">
    <property type="entry name" value="C-terminal effector domain of the bipartite response regulators"/>
    <property type="match status" value="1"/>
</dbReference>
<dbReference type="RefSeq" id="WP_309244752.1">
    <property type="nucleotide sequence ID" value="NZ_JAIOAP010000004.1"/>
</dbReference>
<keyword evidence="1" id="KW-0805">Transcription regulation</keyword>
<comment type="caution">
    <text evidence="5">The sequence shown here is derived from an EMBL/GenBank/DDBJ whole genome shotgun (WGS) entry which is preliminary data.</text>
</comment>
<keyword evidence="3" id="KW-0804">Transcription</keyword>
<dbReference type="InterPro" id="IPR036388">
    <property type="entry name" value="WH-like_DNA-bd_sf"/>
</dbReference>
<evidence type="ECO:0000313" key="6">
    <source>
        <dbReference type="Proteomes" id="UP001493487"/>
    </source>
</evidence>
<dbReference type="SMART" id="SM00421">
    <property type="entry name" value="HTH_LUXR"/>
    <property type="match status" value="1"/>
</dbReference>
<evidence type="ECO:0000259" key="4">
    <source>
        <dbReference type="PROSITE" id="PS50043"/>
    </source>
</evidence>
<sequence>MASSLSNAEISRKLGLTLKTVRNHVSNILNKLQVVDRSEAILLAREAGMGMPRE</sequence>
<organism evidence="5 6">
    <name type="scientific">Cohnella silvisoli</name>
    <dbReference type="NCBI Taxonomy" id="2873699"/>
    <lineage>
        <taxon>Bacteria</taxon>
        <taxon>Bacillati</taxon>
        <taxon>Bacillota</taxon>
        <taxon>Bacilli</taxon>
        <taxon>Bacillales</taxon>
        <taxon>Paenibacillaceae</taxon>
        <taxon>Cohnella</taxon>
    </lineage>
</organism>
<name>A0ABV1KQ81_9BACL</name>
<protein>
    <submittedName>
        <fullName evidence="5">LuxR C-terminal-related transcriptional regulator</fullName>
    </submittedName>
</protein>
<keyword evidence="6" id="KW-1185">Reference proteome</keyword>
<dbReference type="EMBL" id="JASKHM010000003">
    <property type="protein sequence ID" value="MEQ4482131.1"/>
    <property type="molecule type" value="Genomic_DNA"/>
</dbReference>
<evidence type="ECO:0000256" key="2">
    <source>
        <dbReference type="ARBA" id="ARBA00023125"/>
    </source>
</evidence>
<evidence type="ECO:0000313" key="5">
    <source>
        <dbReference type="EMBL" id="MEQ4482131.1"/>
    </source>
</evidence>
<dbReference type="InterPro" id="IPR000792">
    <property type="entry name" value="Tscrpt_reg_LuxR_C"/>
</dbReference>
<keyword evidence="2" id="KW-0238">DNA-binding</keyword>